<dbReference type="RefSeq" id="WP_062286973.1">
    <property type="nucleotide sequence ID" value="NZ_CP013200.1"/>
</dbReference>
<accession>A0A0S2LY52</accession>
<protein>
    <submittedName>
        <fullName evidence="1">Uncharacterized protein</fullName>
    </submittedName>
</protein>
<organism evidence="1 2">
    <name type="scientific">Arthrobacter alpinus</name>
    <dbReference type="NCBI Taxonomy" id="656366"/>
    <lineage>
        <taxon>Bacteria</taxon>
        <taxon>Bacillati</taxon>
        <taxon>Actinomycetota</taxon>
        <taxon>Actinomycetes</taxon>
        <taxon>Micrococcales</taxon>
        <taxon>Micrococcaceae</taxon>
        <taxon>Arthrobacter</taxon>
    </lineage>
</organism>
<name>A0A0S2LY52_9MICC</name>
<dbReference type="OrthoDB" id="9815351at2"/>
<proteinExistence type="predicted"/>
<gene>
    <name evidence="1" type="ORF">AS189_07200</name>
</gene>
<reference evidence="2" key="1">
    <citation type="submission" date="2015-11" db="EMBL/GenBank/DDBJ databases">
        <authorList>
            <person name="Kumar R."/>
            <person name="Singh D."/>
            <person name="Swarnkar M.K."/>
            <person name="Singh A.K."/>
            <person name="Kumar S."/>
        </authorList>
    </citation>
    <scope>NUCLEOTIDE SEQUENCE [LARGE SCALE GENOMIC DNA]</scope>
    <source>
        <strain evidence="2">ERGS4:06</strain>
    </source>
</reference>
<dbReference type="AlphaFoldDB" id="A0A0S2LY52"/>
<sequence>MARMIYHVPYPLNPEGKSGSALRPMRMLEAFREIGYEVELVSGESKQRRALIKALKARITQGRGLTLFIPRVIPCPRP</sequence>
<dbReference type="EMBL" id="CP013200">
    <property type="protein sequence ID" value="ALO66316.1"/>
    <property type="molecule type" value="Genomic_DNA"/>
</dbReference>
<reference evidence="1 2" key="2">
    <citation type="journal article" date="2016" name="J. Biotechnol.">
        <title>Complete genome sequence of Arthrobacter alpinus ERGS4:06, a yellow pigmented bacterium tolerant to cold and radiations isolated from Sikkim Himalaya.</title>
        <authorList>
            <person name="Kumar R."/>
            <person name="Singh D."/>
            <person name="Swarnkar M.K."/>
            <person name="Singh A.K."/>
            <person name="Kumar S."/>
        </authorList>
    </citation>
    <scope>NUCLEOTIDE SEQUENCE [LARGE SCALE GENOMIC DNA]</scope>
    <source>
        <strain evidence="1 2">ERGS4:06</strain>
    </source>
</reference>
<dbReference type="Proteomes" id="UP000059574">
    <property type="component" value="Chromosome"/>
</dbReference>
<evidence type="ECO:0000313" key="1">
    <source>
        <dbReference type="EMBL" id="ALO66316.1"/>
    </source>
</evidence>
<evidence type="ECO:0000313" key="2">
    <source>
        <dbReference type="Proteomes" id="UP000059574"/>
    </source>
</evidence>